<feature type="transmembrane region" description="Helical" evidence="7">
    <location>
        <begin position="328"/>
        <end position="349"/>
    </location>
</feature>
<feature type="transmembrane region" description="Helical" evidence="7">
    <location>
        <begin position="456"/>
        <end position="475"/>
    </location>
</feature>
<protein>
    <submittedName>
        <fullName evidence="9">General substrate transporter</fullName>
    </submittedName>
</protein>
<keyword evidence="6 7" id="KW-0472">Membrane</keyword>
<keyword evidence="5 7" id="KW-1133">Transmembrane helix</keyword>
<evidence type="ECO:0000313" key="9">
    <source>
        <dbReference type="EMBL" id="PYI06062.1"/>
    </source>
</evidence>
<dbReference type="InterPro" id="IPR020846">
    <property type="entry name" value="MFS_dom"/>
</dbReference>
<feature type="transmembrane region" description="Helical" evidence="7">
    <location>
        <begin position="200"/>
        <end position="220"/>
    </location>
</feature>
<evidence type="ECO:0000256" key="7">
    <source>
        <dbReference type="SAM" id="Phobius"/>
    </source>
</evidence>
<dbReference type="OrthoDB" id="6133115at2759"/>
<dbReference type="FunFam" id="1.20.1250.20:FF:000134">
    <property type="entry name" value="MFS sugar transporter protein"/>
    <property type="match status" value="1"/>
</dbReference>
<evidence type="ECO:0000313" key="10">
    <source>
        <dbReference type="Proteomes" id="UP000248423"/>
    </source>
</evidence>
<feature type="transmembrane region" description="Helical" evidence="7">
    <location>
        <begin position="290"/>
        <end position="316"/>
    </location>
</feature>
<dbReference type="Pfam" id="PF00083">
    <property type="entry name" value="Sugar_tr"/>
    <property type="match status" value="1"/>
</dbReference>
<evidence type="ECO:0000256" key="1">
    <source>
        <dbReference type="ARBA" id="ARBA00004141"/>
    </source>
</evidence>
<keyword evidence="10" id="KW-1185">Reference proteome</keyword>
<feature type="transmembrane region" description="Helical" evidence="7">
    <location>
        <begin position="395"/>
        <end position="415"/>
    </location>
</feature>
<gene>
    <name evidence="9" type="ORF">BO78DRAFT_387110</name>
</gene>
<evidence type="ECO:0000259" key="8">
    <source>
        <dbReference type="PROSITE" id="PS50850"/>
    </source>
</evidence>
<dbReference type="STRING" id="1448318.A0A319E7F7"/>
<dbReference type="VEuPathDB" id="FungiDB:BO78DRAFT_387110"/>
<dbReference type="InterPro" id="IPR005828">
    <property type="entry name" value="MFS_sugar_transport-like"/>
</dbReference>
<name>A0A319E7F7_ASPSB</name>
<dbReference type="PANTHER" id="PTHR48022:SF3">
    <property type="entry name" value="HEXOSE TRANSPORTER PROTEIN (AFU_ORTHOLOGUE AFUA_8G04480)-RELATED"/>
    <property type="match status" value="1"/>
</dbReference>
<keyword evidence="4 7" id="KW-0812">Transmembrane</keyword>
<keyword evidence="3" id="KW-0813">Transport</keyword>
<evidence type="ECO:0000256" key="2">
    <source>
        <dbReference type="ARBA" id="ARBA00010992"/>
    </source>
</evidence>
<evidence type="ECO:0000256" key="5">
    <source>
        <dbReference type="ARBA" id="ARBA00022989"/>
    </source>
</evidence>
<comment type="subcellular location">
    <subcellularLocation>
        <location evidence="1">Membrane</location>
        <topology evidence="1">Multi-pass membrane protein</topology>
    </subcellularLocation>
</comment>
<feature type="transmembrane region" description="Helical" evidence="7">
    <location>
        <begin position="109"/>
        <end position="128"/>
    </location>
</feature>
<evidence type="ECO:0000256" key="6">
    <source>
        <dbReference type="ARBA" id="ARBA00023136"/>
    </source>
</evidence>
<feature type="transmembrane region" description="Helical" evidence="7">
    <location>
        <begin position="168"/>
        <end position="188"/>
    </location>
</feature>
<sequence>MVQPGEIRDGSQNQPDDVPIDYTVPHVSIWKASHLWKATFCVVCLCLFSSANGYDGSLLNGLQSLDTWQEFMNHPTGAWLGFINAIYWIGTFVGALVAAWTSNRFGRKAGVFVGLFLVSVGTAVQAAAPNDIAFIIARLIVGSSSGFLNNTAPLLLNEISYPIHRPVANALFMCGYYLGAVIAAWVTFGTRVLDSSWSWRIPSITQMICPVLALPALLIVPESPRWLVSVNRVPDARAALADLHASGDTNSPVVNHQLIEIQHTLELEEENATTSGFAEMISTPGNRHRLFITVSVGFYAQWVGNVVVSYYLALVLEGVGITQTKDQLLISGCLQIWNLIFATVGASLVEKVGRRTLFLLSGAIMFVSYITIAGLSGGFYTTHHQSIGTAVVPFLFLYFAGYDIALTPLLTAYPCEVWPFRLRSRGLSIAWISVVFGNMFNTFVNPIALDSIGWKYYFVFVAVLIAYEITVYLAYPETRGHTLEDMAMLFDKDVDVIVVRDRDRDSPATDELDKAGSAELVERV</sequence>
<proteinExistence type="inferred from homology"/>
<dbReference type="PROSITE" id="PS50850">
    <property type="entry name" value="MFS"/>
    <property type="match status" value="1"/>
</dbReference>
<feature type="transmembrane region" description="Helical" evidence="7">
    <location>
        <begin position="134"/>
        <end position="156"/>
    </location>
</feature>
<dbReference type="InterPro" id="IPR050360">
    <property type="entry name" value="MFS_Sugar_Transporters"/>
</dbReference>
<evidence type="ECO:0000256" key="4">
    <source>
        <dbReference type="ARBA" id="ARBA00022692"/>
    </source>
</evidence>
<organism evidence="9 10">
    <name type="scientific">Aspergillus sclerotiicarbonarius (strain CBS 121057 / IBT 28362)</name>
    <dbReference type="NCBI Taxonomy" id="1448318"/>
    <lineage>
        <taxon>Eukaryota</taxon>
        <taxon>Fungi</taxon>
        <taxon>Dikarya</taxon>
        <taxon>Ascomycota</taxon>
        <taxon>Pezizomycotina</taxon>
        <taxon>Eurotiomycetes</taxon>
        <taxon>Eurotiomycetidae</taxon>
        <taxon>Eurotiales</taxon>
        <taxon>Aspergillaceae</taxon>
        <taxon>Aspergillus</taxon>
        <taxon>Aspergillus subgen. Circumdati</taxon>
    </lineage>
</organism>
<dbReference type="GO" id="GO:0016020">
    <property type="term" value="C:membrane"/>
    <property type="evidence" value="ECO:0007669"/>
    <property type="project" value="UniProtKB-SubCell"/>
</dbReference>
<dbReference type="PANTHER" id="PTHR48022">
    <property type="entry name" value="PLASTIDIC GLUCOSE TRANSPORTER 4"/>
    <property type="match status" value="1"/>
</dbReference>
<dbReference type="EMBL" id="KZ826352">
    <property type="protein sequence ID" value="PYI06062.1"/>
    <property type="molecule type" value="Genomic_DNA"/>
</dbReference>
<dbReference type="InterPro" id="IPR036259">
    <property type="entry name" value="MFS_trans_sf"/>
</dbReference>
<dbReference type="GO" id="GO:0005351">
    <property type="term" value="F:carbohydrate:proton symporter activity"/>
    <property type="evidence" value="ECO:0007669"/>
    <property type="project" value="TreeGrafter"/>
</dbReference>
<feature type="domain" description="Major facilitator superfamily (MFS) profile" evidence="8">
    <location>
        <begin position="41"/>
        <end position="479"/>
    </location>
</feature>
<feature type="transmembrane region" description="Helical" evidence="7">
    <location>
        <begin position="427"/>
        <end position="444"/>
    </location>
</feature>
<dbReference type="Gene3D" id="1.20.1250.20">
    <property type="entry name" value="MFS general substrate transporter like domains"/>
    <property type="match status" value="1"/>
</dbReference>
<feature type="transmembrane region" description="Helical" evidence="7">
    <location>
        <begin position="356"/>
        <end position="375"/>
    </location>
</feature>
<comment type="similarity">
    <text evidence="2">Belongs to the major facilitator superfamily. Sugar transporter (TC 2.A.1.1) family.</text>
</comment>
<dbReference type="AlphaFoldDB" id="A0A319E7F7"/>
<dbReference type="SUPFAM" id="SSF103473">
    <property type="entry name" value="MFS general substrate transporter"/>
    <property type="match status" value="1"/>
</dbReference>
<reference evidence="9 10" key="1">
    <citation type="submission" date="2018-02" db="EMBL/GenBank/DDBJ databases">
        <title>The genomes of Aspergillus section Nigri reveals drivers in fungal speciation.</title>
        <authorList>
            <consortium name="DOE Joint Genome Institute"/>
            <person name="Vesth T.C."/>
            <person name="Nybo J."/>
            <person name="Theobald S."/>
            <person name="Brandl J."/>
            <person name="Frisvad J.C."/>
            <person name="Nielsen K.F."/>
            <person name="Lyhne E.K."/>
            <person name="Kogle M.E."/>
            <person name="Kuo A."/>
            <person name="Riley R."/>
            <person name="Clum A."/>
            <person name="Nolan M."/>
            <person name="Lipzen A."/>
            <person name="Salamov A."/>
            <person name="Henrissat B."/>
            <person name="Wiebenga A."/>
            <person name="De vries R.P."/>
            <person name="Grigoriev I.V."/>
            <person name="Mortensen U.H."/>
            <person name="Andersen M.R."/>
            <person name="Baker S.E."/>
        </authorList>
    </citation>
    <scope>NUCLEOTIDE SEQUENCE [LARGE SCALE GENOMIC DNA]</scope>
    <source>
        <strain evidence="9 10">CBS 121057</strain>
    </source>
</reference>
<accession>A0A319E7F7</accession>
<feature type="transmembrane region" description="Helical" evidence="7">
    <location>
        <begin position="78"/>
        <end position="97"/>
    </location>
</feature>
<dbReference type="Proteomes" id="UP000248423">
    <property type="component" value="Unassembled WGS sequence"/>
</dbReference>
<evidence type="ECO:0000256" key="3">
    <source>
        <dbReference type="ARBA" id="ARBA00022448"/>
    </source>
</evidence>